<dbReference type="GO" id="GO:0015627">
    <property type="term" value="C:type II protein secretion system complex"/>
    <property type="evidence" value="ECO:0007669"/>
    <property type="project" value="TreeGrafter"/>
</dbReference>
<evidence type="ECO:0000256" key="1">
    <source>
        <dbReference type="SAM" id="MobiDB-lite"/>
    </source>
</evidence>
<reference evidence="4 5" key="1">
    <citation type="submission" date="2017-09" db="EMBL/GenBank/DDBJ databases">
        <title>Large-scale bioinformatics analysis of Bacillus genomes uncovers conserved roles of natural products in bacterial physiology.</title>
        <authorList>
            <consortium name="Agbiome Team Llc"/>
            <person name="Bleich R.M."/>
            <person name="Kirk G.J."/>
            <person name="Santa Maria K.C."/>
            <person name="Allen S.E."/>
            <person name="Farag S."/>
            <person name="Shank E.A."/>
            <person name="Bowers A."/>
        </authorList>
    </citation>
    <scope>NUCLEOTIDE SEQUENCE [LARGE SCALE GENOMIC DNA]</scope>
    <source>
        <strain evidence="4 5">AFS003229</strain>
    </source>
</reference>
<dbReference type="InterPro" id="IPR003583">
    <property type="entry name" value="Hlx-hairpin-Hlx_DNA-bd_motif"/>
</dbReference>
<dbReference type="SUPFAM" id="SSF47781">
    <property type="entry name" value="RuvA domain 2-like"/>
    <property type="match status" value="1"/>
</dbReference>
<accession>A0AAX0RQG5</accession>
<feature type="region of interest" description="Disordered" evidence="1">
    <location>
        <begin position="128"/>
        <end position="152"/>
    </location>
</feature>
<gene>
    <name evidence="4" type="ORF">CN689_25595</name>
</gene>
<dbReference type="InterPro" id="IPR004509">
    <property type="entry name" value="Competence_ComEA_HhH"/>
</dbReference>
<dbReference type="GO" id="GO:0015628">
    <property type="term" value="P:protein secretion by the type II secretion system"/>
    <property type="evidence" value="ECO:0007669"/>
    <property type="project" value="TreeGrafter"/>
</dbReference>
<dbReference type="Pfam" id="PF12836">
    <property type="entry name" value="HHH_3"/>
    <property type="match status" value="1"/>
</dbReference>
<dbReference type="RefSeq" id="WP_098177878.1">
    <property type="nucleotide sequence ID" value="NZ_NUEQ01000112.1"/>
</dbReference>
<dbReference type="GO" id="GO:0003677">
    <property type="term" value="F:DNA binding"/>
    <property type="evidence" value="ECO:0007669"/>
    <property type="project" value="InterPro"/>
</dbReference>
<keyword evidence="2" id="KW-0812">Transmembrane</keyword>
<proteinExistence type="predicted"/>
<dbReference type="Gene3D" id="1.10.150.280">
    <property type="entry name" value="AF1531-like domain"/>
    <property type="match status" value="1"/>
</dbReference>
<dbReference type="PANTHER" id="PTHR21180">
    <property type="entry name" value="ENDONUCLEASE/EXONUCLEASE/PHOSPHATASE FAMILY DOMAIN-CONTAINING PROTEIN 1"/>
    <property type="match status" value="1"/>
</dbReference>
<dbReference type="Proteomes" id="UP000220106">
    <property type="component" value="Unassembled WGS sequence"/>
</dbReference>
<feature type="transmembrane region" description="Helical" evidence="2">
    <location>
        <begin position="9"/>
        <end position="27"/>
    </location>
</feature>
<evidence type="ECO:0000259" key="3">
    <source>
        <dbReference type="SMART" id="SM00278"/>
    </source>
</evidence>
<name>A0AAX0RQG5_9BACI</name>
<dbReference type="PANTHER" id="PTHR21180:SF32">
    <property type="entry name" value="ENDONUCLEASE_EXONUCLEASE_PHOSPHATASE FAMILY DOMAIN-CONTAINING PROTEIN 1"/>
    <property type="match status" value="1"/>
</dbReference>
<dbReference type="Pfam" id="PF10531">
    <property type="entry name" value="SLBB"/>
    <property type="match status" value="1"/>
</dbReference>
<dbReference type="GO" id="GO:0006281">
    <property type="term" value="P:DNA repair"/>
    <property type="evidence" value="ECO:0007669"/>
    <property type="project" value="InterPro"/>
</dbReference>
<organism evidence="4 5">
    <name type="scientific">Peribacillus butanolivorans</name>
    <dbReference type="NCBI Taxonomy" id="421767"/>
    <lineage>
        <taxon>Bacteria</taxon>
        <taxon>Bacillati</taxon>
        <taxon>Bacillota</taxon>
        <taxon>Bacilli</taxon>
        <taxon>Bacillales</taxon>
        <taxon>Bacillaceae</taxon>
        <taxon>Peribacillus</taxon>
    </lineage>
</organism>
<dbReference type="AlphaFoldDB" id="A0AAX0RQG5"/>
<keyword evidence="2" id="KW-0472">Membrane</keyword>
<dbReference type="InterPro" id="IPR010994">
    <property type="entry name" value="RuvA_2-like"/>
</dbReference>
<feature type="domain" description="Helix-hairpin-helix DNA-binding motif class 1" evidence="3">
    <location>
        <begin position="190"/>
        <end position="209"/>
    </location>
</feature>
<feature type="domain" description="Helix-hairpin-helix DNA-binding motif class 1" evidence="3">
    <location>
        <begin position="160"/>
        <end position="179"/>
    </location>
</feature>
<dbReference type="SMART" id="SM00278">
    <property type="entry name" value="HhH1"/>
    <property type="match status" value="2"/>
</dbReference>
<dbReference type="NCBIfam" id="TIGR00426">
    <property type="entry name" value="competence protein ComEA helix-hairpin-helix repeat region"/>
    <property type="match status" value="1"/>
</dbReference>
<dbReference type="InterPro" id="IPR051675">
    <property type="entry name" value="Endo/Exo/Phosphatase_dom_1"/>
</dbReference>
<evidence type="ECO:0000256" key="2">
    <source>
        <dbReference type="SAM" id="Phobius"/>
    </source>
</evidence>
<evidence type="ECO:0000313" key="5">
    <source>
        <dbReference type="Proteomes" id="UP000220106"/>
    </source>
</evidence>
<feature type="compositionally biased region" description="Low complexity" evidence="1">
    <location>
        <begin position="131"/>
        <end position="148"/>
    </location>
</feature>
<comment type="caution">
    <text evidence="4">The sequence shown here is derived from an EMBL/GenBank/DDBJ whole genome shotgun (WGS) entry which is preliminary data.</text>
</comment>
<dbReference type="InterPro" id="IPR019554">
    <property type="entry name" value="Soluble_ligand-bd"/>
</dbReference>
<protein>
    <recommendedName>
        <fullName evidence="3">Helix-hairpin-helix DNA-binding motif class 1 domain-containing protein</fullName>
    </recommendedName>
</protein>
<evidence type="ECO:0000313" key="4">
    <source>
        <dbReference type="EMBL" id="PEJ26019.1"/>
    </source>
</evidence>
<sequence length="213" mass="22575">MDKILKKKMAMIAAAVATGAIGVYFFFQPGKELVETEDIFAVSANDGIDEMTTETEAEPLIIKVDVKGAVQAPGIFTAEAGDRVIDLISKAGSFTDKADKDKVNFAQLVEDQMVIYVPKIGEEGIELPENASAASSGTAATGGASESSRGQVNLNTATKEDLETLSGIGTSKATAILEYRDTIGKFKQIDELKNVSGIGDKTFEKLKDSISVK</sequence>
<dbReference type="EMBL" id="NUEQ01000112">
    <property type="protein sequence ID" value="PEJ26019.1"/>
    <property type="molecule type" value="Genomic_DNA"/>
</dbReference>
<keyword evidence="2" id="KW-1133">Transmembrane helix</keyword>